<comment type="caution">
    <text evidence="1">The sequence shown here is derived from an EMBL/GenBank/DDBJ whole genome shotgun (WGS) entry which is preliminary data.</text>
</comment>
<reference evidence="1 2" key="1">
    <citation type="journal article" date="2019" name="Int. J. Syst. Evol. Microbiol.">
        <title>Anaerobacillus alkaliphilus sp. nov., a novel alkaliphilic and moderately halophilic bacterium.</title>
        <authorList>
            <person name="Borsodi A.K."/>
            <person name="Aszalos J.M."/>
            <person name="Bihari P."/>
            <person name="Nagy I."/>
            <person name="Schumann P."/>
            <person name="Sproer C."/>
            <person name="Kovacs A.L."/>
            <person name="Boka K."/>
            <person name="Dobosy P."/>
            <person name="Ovari M."/>
            <person name="Szili-Kovacs T."/>
            <person name="Toth E."/>
        </authorList>
    </citation>
    <scope>NUCLEOTIDE SEQUENCE [LARGE SCALE GENOMIC DNA]</scope>
    <source>
        <strain evidence="1 2">B16-10</strain>
    </source>
</reference>
<dbReference type="InterPro" id="IPR013762">
    <property type="entry name" value="Integrase-like_cat_sf"/>
</dbReference>
<accession>A0A4Q0VTK8</accession>
<gene>
    <name evidence="1" type="ORF">DS745_10395</name>
</gene>
<protein>
    <recommendedName>
        <fullName evidence="3">Integrase</fullName>
    </recommendedName>
</protein>
<keyword evidence="2" id="KW-1185">Reference proteome</keyword>
<evidence type="ECO:0000313" key="1">
    <source>
        <dbReference type="EMBL" id="RXJ01340.1"/>
    </source>
</evidence>
<proteinExistence type="predicted"/>
<dbReference type="EMBL" id="QOUX01000033">
    <property type="protein sequence ID" value="RXJ01340.1"/>
    <property type="molecule type" value="Genomic_DNA"/>
</dbReference>
<evidence type="ECO:0000313" key="2">
    <source>
        <dbReference type="Proteomes" id="UP000290649"/>
    </source>
</evidence>
<dbReference type="Gene3D" id="1.10.443.10">
    <property type="entry name" value="Intergrase catalytic core"/>
    <property type="match status" value="1"/>
</dbReference>
<organism evidence="1 2">
    <name type="scientific">Anaerobacillus alkaliphilus</name>
    <dbReference type="NCBI Taxonomy" id="1548597"/>
    <lineage>
        <taxon>Bacteria</taxon>
        <taxon>Bacillati</taxon>
        <taxon>Bacillota</taxon>
        <taxon>Bacilli</taxon>
        <taxon>Bacillales</taxon>
        <taxon>Bacillaceae</taxon>
        <taxon>Anaerobacillus</taxon>
    </lineage>
</organism>
<name>A0A4Q0VTK8_9BACI</name>
<sequence length="96" mass="11625">MDRLGHMDDQITKNVYLHVTQEMKKEASQKFNELMRSFLFFVSKMLALYQRILVYQGFKGQITSCRPYRPCQPCQAFRRQRFLLAYQRLLLQLLRT</sequence>
<evidence type="ECO:0008006" key="3">
    <source>
        <dbReference type="Google" id="ProtNLM"/>
    </source>
</evidence>
<dbReference type="GO" id="GO:0006310">
    <property type="term" value="P:DNA recombination"/>
    <property type="evidence" value="ECO:0007669"/>
    <property type="project" value="InterPro"/>
</dbReference>
<dbReference type="GO" id="GO:0003677">
    <property type="term" value="F:DNA binding"/>
    <property type="evidence" value="ECO:0007669"/>
    <property type="project" value="InterPro"/>
</dbReference>
<dbReference type="AlphaFoldDB" id="A0A4Q0VTK8"/>
<dbReference type="Proteomes" id="UP000290649">
    <property type="component" value="Unassembled WGS sequence"/>
</dbReference>
<dbReference type="GO" id="GO:0015074">
    <property type="term" value="P:DNA integration"/>
    <property type="evidence" value="ECO:0007669"/>
    <property type="project" value="InterPro"/>
</dbReference>